<keyword evidence="3" id="KW-1185">Reference proteome</keyword>
<gene>
    <name evidence="2" type="ORF">Snoj_20320</name>
</gene>
<evidence type="ECO:0000313" key="2">
    <source>
        <dbReference type="EMBL" id="GHI68114.1"/>
    </source>
</evidence>
<sequence length="224" mass="24923">MRRMKLAVTVHHVRLGPVEFKVVRPAEPPARAVLLDRDRHVDACLDQDAAYLIGGLWTLAASSPRSLVHLPIRGNHAPARGLPEAGARQLDLVLLHHSLQFAPARWKELRARLGPGRPQTVTLTVSGPALTGASPAEDEARHHRENRDLFHEHLHAETLFMTGSTKVFRATAHHFFDVARYGPGHMAAHPRHGHFCSELHTTAGVLGAAREIHIEYCDRWRPHG</sequence>
<reference evidence="3" key="1">
    <citation type="submission" date="2023-07" db="EMBL/GenBank/DDBJ databases">
        <title>Whole genome shotgun sequence of Streptomyces nojiriensis NBRC 13794.</title>
        <authorList>
            <person name="Komaki H."/>
            <person name="Tamura T."/>
        </authorList>
    </citation>
    <scope>NUCLEOTIDE SEQUENCE [LARGE SCALE GENOMIC DNA]</scope>
    <source>
        <strain evidence="3">NBRC 13794</strain>
    </source>
</reference>
<dbReference type="RefSeq" id="WP_308431102.1">
    <property type="nucleotide sequence ID" value="NZ_BMRL01000015.1"/>
</dbReference>
<dbReference type="Proteomes" id="UP000613974">
    <property type="component" value="Unassembled WGS sequence"/>
</dbReference>
<dbReference type="GeneID" id="95594412"/>
<comment type="caution">
    <text evidence="2">The sequence shown here is derived from an EMBL/GenBank/DDBJ whole genome shotgun (WGS) entry which is preliminary data.</text>
</comment>
<name>A0ABQ3SIY5_9ACTN</name>
<organism evidence="2 3">
    <name type="scientific">Streptomyces nojiriensis</name>
    <dbReference type="NCBI Taxonomy" id="66374"/>
    <lineage>
        <taxon>Bacteria</taxon>
        <taxon>Bacillati</taxon>
        <taxon>Actinomycetota</taxon>
        <taxon>Actinomycetes</taxon>
        <taxon>Kitasatosporales</taxon>
        <taxon>Streptomycetaceae</taxon>
        <taxon>Streptomyces</taxon>
    </lineage>
</organism>
<protein>
    <submittedName>
        <fullName evidence="2">Uncharacterized protein</fullName>
    </submittedName>
</protein>
<accession>A0ABQ3SIY5</accession>
<evidence type="ECO:0000256" key="1">
    <source>
        <dbReference type="SAM" id="MobiDB-lite"/>
    </source>
</evidence>
<evidence type="ECO:0000313" key="3">
    <source>
        <dbReference type="Proteomes" id="UP000613974"/>
    </source>
</evidence>
<proteinExistence type="predicted"/>
<feature type="region of interest" description="Disordered" evidence="1">
    <location>
        <begin position="117"/>
        <end position="143"/>
    </location>
</feature>
<dbReference type="EMBL" id="BNEC01000003">
    <property type="protein sequence ID" value="GHI68114.1"/>
    <property type="molecule type" value="Genomic_DNA"/>
</dbReference>